<dbReference type="Proteomes" id="UP001162480">
    <property type="component" value="Chromosome 25"/>
</dbReference>
<reference evidence="2" key="1">
    <citation type="submission" date="2023-08" db="EMBL/GenBank/DDBJ databases">
        <authorList>
            <person name="Alioto T."/>
            <person name="Alioto T."/>
            <person name="Gomez Garrido J."/>
        </authorList>
    </citation>
    <scope>NUCLEOTIDE SEQUENCE</scope>
</reference>
<proteinExistence type="predicted"/>
<evidence type="ECO:0000313" key="3">
    <source>
        <dbReference type="Proteomes" id="UP001162480"/>
    </source>
</evidence>
<evidence type="ECO:0000313" key="2">
    <source>
        <dbReference type="EMBL" id="CAI9740543.1"/>
    </source>
</evidence>
<feature type="compositionally biased region" description="Basic and acidic residues" evidence="1">
    <location>
        <begin position="9"/>
        <end position="20"/>
    </location>
</feature>
<keyword evidence="3" id="KW-1185">Reference proteome</keyword>
<dbReference type="AlphaFoldDB" id="A0AA36FNT3"/>
<feature type="compositionally biased region" description="Basic and acidic residues" evidence="1">
    <location>
        <begin position="48"/>
        <end position="66"/>
    </location>
</feature>
<organism evidence="2 3">
    <name type="scientific">Octopus vulgaris</name>
    <name type="common">Common octopus</name>
    <dbReference type="NCBI Taxonomy" id="6645"/>
    <lineage>
        <taxon>Eukaryota</taxon>
        <taxon>Metazoa</taxon>
        <taxon>Spiralia</taxon>
        <taxon>Lophotrochozoa</taxon>
        <taxon>Mollusca</taxon>
        <taxon>Cephalopoda</taxon>
        <taxon>Coleoidea</taxon>
        <taxon>Octopodiformes</taxon>
        <taxon>Octopoda</taxon>
        <taxon>Incirrata</taxon>
        <taxon>Octopodidae</taxon>
        <taxon>Octopus</taxon>
    </lineage>
</organism>
<sequence length="66" mass="6644">MQLKSPDLVQRDGESEKSDSRCCGGVVVGGGGGDSSVGGGSGFGNDGVGDRREISRERDTVIEAGT</sequence>
<name>A0AA36FNT3_OCTVU</name>
<gene>
    <name evidence="2" type="ORF">OCTVUL_1B022707</name>
</gene>
<feature type="compositionally biased region" description="Gly residues" evidence="1">
    <location>
        <begin position="26"/>
        <end position="47"/>
    </location>
</feature>
<feature type="region of interest" description="Disordered" evidence="1">
    <location>
        <begin position="1"/>
        <end position="66"/>
    </location>
</feature>
<dbReference type="EMBL" id="OX597838">
    <property type="protein sequence ID" value="CAI9740543.1"/>
    <property type="molecule type" value="Genomic_DNA"/>
</dbReference>
<evidence type="ECO:0000256" key="1">
    <source>
        <dbReference type="SAM" id="MobiDB-lite"/>
    </source>
</evidence>
<protein>
    <submittedName>
        <fullName evidence="2">Uncharacterized protein</fullName>
    </submittedName>
</protein>
<accession>A0AA36FNT3</accession>